<dbReference type="Proteomes" id="UP001157418">
    <property type="component" value="Unassembled WGS sequence"/>
</dbReference>
<accession>A0AAU9PV11</accession>
<gene>
    <name evidence="1" type="ORF">LVIROSA_LOCUS39400</name>
</gene>
<keyword evidence="2" id="KW-1185">Reference proteome</keyword>
<proteinExistence type="predicted"/>
<dbReference type="AlphaFoldDB" id="A0AAU9PV11"/>
<evidence type="ECO:0000313" key="1">
    <source>
        <dbReference type="EMBL" id="CAH1454211.1"/>
    </source>
</evidence>
<evidence type="ECO:0000313" key="2">
    <source>
        <dbReference type="Proteomes" id="UP001157418"/>
    </source>
</evidence>
<reference evidence="1 2" key="1">
    <citation type="submission" date="2022-01" db="EMBL/GenBank/DDBJ databases">
        <authorList>
            <person name="Xiong W."/>
            <person name="Schranz E."/>
        </authorList>
    </citation>
    <scope>NUCLEOTIDE SEQUENCE [LARGE SCALE GENOMIC DNA]</scope>
</reference>
<organism evidence="1 2">
    <name type="scientific">Lactuca virosa</name>
    <dbReference type="NCBI Taxonomy" id="75947"/>
    <lineage>
        <taxon>Eukaryota</taxon>
        <taxon>Viridiplantae</taxon>
        <taxon>Streptophyta</taxon>
        <taxon>Embryophyta</taxon>
        <taxon>Tracheophyta</taxon>
        <taxon>Spermatophyta</taxon>
        <taxon>Magnoliopsida</taxon>
        <taxon>eudicotyledons</taxon>
        <taxon>Gunneridae</taxon>
        <taxon>Pentapetalae</taxon>
        <taxon>asterids</taxon>
        <taxon>campanulids</taxon>
        <taxon>Asterales</taxon>
        <taxon>Asteraceae</taxon>
        <taxon>Cichorioideae</taxon>
        <taxon>Cichorieae</taxon>
        <taxon>Lactucinae</taxon>
        <taxon>Lactuca</taxon>
    </lineage>
</organism>
<dbReference type="EMBL" id="CAKMRJ010005745">
    <property type="protein sequence ID" value="CAH1454211.1"/>
    <property type="molecule type" value="Genomic_DNA"/>
</dbReference>
<sequence>MNNQPSTTKQLLSVLASNLFDVSKCRSSWTSLTAGTSRPRRRTLLSATIAMPTRLAMLWPSSASERCAGLALQEDRRGIQGHCGPINALAFNPNRKSFSSGGEESHERMHYFDPDYFKISLI</sequence>
<protein>
    <submittedName>
        <fullName evidence="1">Uncharacterized protein</fullName>
    </submittedName>
</protein>
<dbReference type="Gene3D" id="2.130.10.10">
    <property type="entry name" value="YVTN repeat-like/Quinoprotein amine dehydrogenase"/>
    <property type="match status" value="1"/>
</dbReference>
<dbReference type="InterPro" id="IPR015943">
    <property type="entry name" value="WD40/YVTN_repeat-like_dom_sf"/>
</dbReference>
<comment type="caution">
    <text evidence="1">The sequence shown here is derived from an EMBL/GenBank/DDBJ whole genome shotgun (WGS) entry which is preliminary data.</text>
</comment>
<name>A0AAU9PV11_9ASTR</name>